<dbReference type="Gene3D" id="3.30.360.10">
    <property type="entry name" value="Dihydrodipicolinate Reductase, domain 2"/>
    <property type="match status" value="1"/>
</dbReference>
<dbReference type="InterPro" id="IPR000683">
    <property type="entry name" value="Gfo/Idh/MocA-like_OxRdtase_N"/>
</dbReference>
<dbReference type="GO" id="GO:0000166">
    <property type="term" value="F:nucleotide binding"/>
    <property type="evidence" value="ECO:0007669"/>
    <property type="project" value="InterPro"/>
</dbReference>
<evidence type="ECO:0000259" key="3">
    <source>
        <dbReference type="Pfam" id="PF01408"/>
    </source>
</evidence>
<protein>
    <submittedName>
        <fullName evidence="5">Gfo/Idh/MocA family oxidoreductase</fullName>
    </submittedName>
</protein>
<dbReference type="PANTHER" id="PTHR43818:SF11">
    <property type="entry name" value="BCDNA.GH03377"/>
    <property type="match status" value="1"/>
</dbReference>
<dbReference type="GO" id="GO:0016491">
    <property type="term" value="F:oxidoreductase activity"/>
    <property type="evidence" value="ECO:0007669"/>
    <property type="project" value="UniProtKB-KW"/>
</dbReference>
<feature type="domain" description="Gfo/Idh/MocA-like oxidoreductase N-terminal" evidence="3">
    <location>
        <begin position="5"/>
        <end position="119"/>
    </location>
</feature>
<dbReference type="Proteomes" id="UP000605361">
    <property type="component" value="Unassembled WGS sequence"/>
</dbReference>
<dbReference type="InterPro" id="IPR050463">
    <property type="entry name" value="Gfo/Idh/MocA_oxidrdct_glycsds"/>
</dbReference>
<evidence type="ECO:0000313" key="5">
    <source>
        <dbReference type="EMBL" id="MBF8187156.1"/>
    </source>
</evidence>
<feature type="region of interest" description="Disordered" evidence="2">
    <location>
        <begin position="356"/>
        <end position="395"/>
    </location>
</feature>
<keyword evidence="1" id="KW-0560">Oxidoreductase</keyword>
<comment type="caution">
    <text evidence="5">The sequence shown here is derived from an EMBL/GenBank/DDBJ whole genome shotgun (WGS) entry which is preliminary data.</text>
</comment>
<accession>A0A931A6I0</accession>
<evidence type="ECO:0000256" key="1">
    <source>
        <dbReference type="ARBA" id="ARBA00023002"/>
    </source>
</evidence>
<feature type="domain" description="GFO/IDH/MocA-like oxidoreductase" evidence="4">
    <location>
        <begin position="132"/>
        <end position="266"/>
    </location>
</feature>
<dbReference type="RefSeq" id="WP_195896125.1">
    <property type="nucleotide sequence ID" value="NZ_JADOGI010000040.1"/>
</dbReference>
<dbReference type="InterPro" id="IPR055170">
    <property type="entry name" value="GFO_IDH_MocA-like_dom"/>
</dbReference>
<keyword evidence="6" id="KW-1185">Reference proteome</keyword>
<dbReference type="Pfam" id="PF01408">
    <property type="entry name" value="GFO_IDH_MocA"/>
    <property type="match status" value="1"/>
</dbReference>
<dbReference type="SUPFAM" id="SSF51735">
    <property type="entry name" value="NAD(P)-binding Rossmann-fold domains"/>
    <property type="match status" value="1"/>
</dbReference>
<proteinExistence type="predicted"/>
<feature type="compositionally biased region" description="Low complexity" evidence="2">
    <location>
        <begin position="380"/>
        <end position="395"/>
    </location>
</feature>
<organism evidence="5 6">
    <name type="scientific">Nonomuraea cypriaca</name>
    <dbReference type="NCBI Taxonomy" id="1187855"/>
    <lineage>
        <taxon>Bacteria</taxon>
        <taxon>Bacillati</taxon>
        <taxon>Actinomycetota</taxon>
        <taxon>Actinomycetes</taxon>
        <taxon>Streptosporangiales</taxon>
        <taxon>Streptosporangiaceae</taxon>
        <taxon>Nonomuraea</taxon>
    </lineage>
</organism>
<evidence type="ECO:0000259" key="4">
    <source>
        <dbReference type="Pfam" id="PF22725"/>
    </source>
</evidence>
<dbReference type="AlphaFoldDB" id="A0A931A6I0"/>
<evidence type="ECO:0000256" key="2">
    <source>
        <dbReference type="SAM" id="MobiDB-lite"/>
    </source>
</evidence>
<dbReference type="InterPro" id="IPR036291">
    <property type="entry name" value="NAD(P)-bd_dom_sf"/>
</dbReference>
<dbReference type="Gene3D" id="3.40.50.720">
    <property type="entry name" value="NAD(P)-binding Rossmann-like Domain"/>
    <property type="match status" value="1"/>
</dbReference>
<gene>
    <name evidence="5" type="ORF">ITP53_15700</name>
</gene>
<dbReference type="SUPFAM" id="SSF55347">
    <property type="entry name" value="Glyceraldehyde-3-phosphate dehydrogenase-like, C-terminal domain"/>
    <property type="match status" value="1"/>
</dbReference>
<reference evidence="5" key="1">
    <citation type="submission" date="2020-11" db="EMBL/GenBank/DDBJ databases">
        <title>Whole-genome analyses of Nonomuraea sp. K274.</title>
        <authorList>
            <person name="Veyisoglu A."/>
        </authorList>
    </citation>
    <scope>NUCLEOTIDE SEQUENCE</scope>
    <source>
        <strain evidence="5">K274</strain>
    </source>
</reference>
<name>A0A931A6I0_9ACTN</name>
<evidence type="ECO:0000313" key="6">
    <source>
        <dbReference type="Proteomes" id="UP000605361"/>
    </source>
</evidence>
<dbReference type="EMBL" id="JADOGI010000040">
    <property type="protein sequence ID" value="MBF8187156.1"/>
    <property type="molecule type" value="Genomic_DNA"/>
</dbReference>
<dbReference type="PANTHER" id="PTHR43818">
    <property type="entry name" value="BCDNA.GH03377"/>
    <property type="match status" value="1"/>
</dbReference>
<dbReference type="Pfam" id="PF22725">
    <property type="entry name" value="GFO_IDH_MocA_C3"/>
    <property type="match status" value="1"/>
</dbReference>
<sequence length="395" mass="40914">MGQPVNVGVVGCGAISAQYFQTIERLPQLRLVAVADLDLDRAREAVRTYAGVDVTTVVELVADPRIDIVLNLTIPAAHAEIALQAIAAGKEVYCEKPLAVTAADAGRILEAAGAAGLRVGCAPDTVLGTGTQTARKAIDDGLIGRPVAATATMVTPGHERWHPNPDFYYLPGGGPLLDMGPYYVTSLVTLLGPVSTVIGAASRTRAKRTIGSGPRRGEEIPVTVDTHVTGVLVHASGALSTLVMSFDAAATKAPNIEVHGERGSLVVPDPNRFDGPVMVSGVGEEGWRTLPVAAGYLDAGRGVGLADFAATPPGEEPRAGGSLAYHVLDIMESLLASAHSGAAVTIESTCERPRPVALLPPRARHNPDPGTPAPQRRRGPGPAASTAPGPRSRRR</sequence>